<evidence type="ECO:0000256" key="1">
    <source>
        <dbReference type="SAM" id="Phobius"/>
    </source>
</evidence>
<dbReference type="EMBL" id="QREG01000014">
    <property type="protein sequence ID" value="RED96606.1"/>
    <property type="molecule type" value="Genomic_DNA"/>
</dbReference>
<protein>
    <submittedName>
        <fullName evidence="2">Inner membrane protein</fullName>
    </submittedName>
</protein>
<evidence type="ECO:0000313" key="2">
    <source>
        <dbReference type="EMBL" id="RED96606.1"/>
    </source>
</evidence>
<sequence length="81" mass="9044">MQYSNGAQPMSAEWIGYLALGFSLMAMAHNNIIKLRVLHALSAISYVGYGIYLEALPLIIGGVLFLMIHSYHLLRFSKNKT</sequence>
<organism evidence="2 3">
    <name type="scientific">Marinoscillum furvescens DSM 4134</name>
    <dbReference type="NCBI Taxonomy" id="1122208"/>
    <lineage>
        <taxon>Bacteria</taxon>
        <taxon>Pseudomonadati</taxon>
        <taxon>Bacteroidota</taxon>
        <taxon>Cytophagia</taxon>
        <taxon>Cytophagales</taxon>
        <taxon>Reichenbachiellaceae</taxon>
        <taxon>Marinoscillum</taxon>
    </lineage>
</organism>
<dbReference type="AlphaFoldDB" id="A0A3D9L0A0"/>
<reference evidence="2 3" key="1">
    <citation type="submission" date="2018-07" db="EMBL/GenBank/DDBJ databases">
        <title>Genomic Encyclopedia of Type Strains, Phase IV (KMG-IV): sequencing the most valuable type-strain genomes for metagenomic binning, comparative biology and taxonomic classification.</title>
        <authorList>
            <person name="Goeker M."/>
        </authorList>
    </citation>
    <scope>NUCLEOTIDE SEQUENCE [LARGE SCALE GENOMIC DNA]</scope>
    <source>
        <strain evidence="2 3">DSM 4134</strain>
    </source>
</reference>
<keyword evidence="3" id="KW-1185">Reference proteome</keyword>
<dbReference type="OrthoDB" id="1447020at2"/>
<keyword evidence="1" id="KW-0812">Transmembrane</keyword>
<name>A0A3D9L0A0_MARFU</name>
<accession>A0A3D9L0A0</accession>
<feature type="transmembrane region" description="Helical" evidence="1">
    <location>
        <begin position="49"/>
        <end position="74"/>
    </location>
</feature>
<gene>
    <name evidence="2" type="ORF">C7460_11464</name>
</gene>
<proteinExistence type="predicted"/>
<evidence type="ECO:0000313" key="3">
    <source>
        <dbReference type="Proteomes" id="UP000256779"/>
    </source>
</evidence>
<keyword evidence="1" id="KW-0472">Membrane</keyword>
<keyword evidence="1" id="KW-1133">Transmembrane helix</keyword>
<dbReference type="Proteomes" id="UP000256779">
    <property type="component" value="Unassembled WGS sequence"/>
</dbReference>
<comment type="caution">
    <text evidence="2">The sequence shown here is derived from an EMBL/GenBank/DDBJ whole genome shotgun (WGS) entry which is preliminary data.</text>
</comment>
<feature type="transmembrane region" description="Helical" evidence="1">
    <location>
        <begin position="12"/>
        <end position="29"/>
    </location>
</feature>